<dbReference type="PROSITE" id="PS50995">
    <property type="entry name" value="HTH_MARR_2"/>
    <property type="match status" value="1"/>
</dbReference>
<dbReference type="RefSeq" id="WP_073487100.1">
    <property type="nucleotide sequence ID" value="NZ_FQVN01000008.1"/>
</dbReference>
<sequence length="147" mass="15835">MASRTTGGDAVTELVEEVFTLNGLFLRAGDTMTAPHGLTSARWQVLGVLNHGPATVAQIARLRGLRRQSVQQTVDRLRDDELVTTRPNPKDRRAPLVHMTEKGARALRALAAPQAAWADELAAAVPPDDLATALAALRALRARLESD</sequence>
<proteinExistence type="predicted"/>
<dbReference type="SUPFAM" id="SSF46785">
    <property type="entry name" value="Winged helix' DNA-binding domain"/>
    <property type="match status" value="1"/>
</dbReference>
<feature type="domain" description="HTH marR-type" evidence="1">
    <location>
        <begin position="1"/>
        <end position="146"/>
    </location>
</feature>
<dbReference type="STRING" id="2017.SAMN05444320_108119"/>
<gene>
    <name evidence="2" type="ORF">SAMN05444320_108119</name>
</gene>
<dbReference type="GO" id="GO:0003677">
    <property type="term" value="F:DNA binding"/>
    <property type="evidence" value="ECO:0007669"/>
    <property type="project" value="UniProtKB-KW"/>
</dbReference>
<accession>A0A1M5J3G7</accession>
<dbReference type="GO" id="GO:0003700">
    <property type="term" value="F:DNA-binding transcription factor activity"/>
    <property type="evidence" value="ECO:0007669"/>
    <property type="project" value="InterPro"/>
</dbReference>
<evidence type="ECO:0000313" key="3">
    <source>
        <dbReference type="Proteomes" id="UP000184501"/>
    </source>
</evidence>
<dbReference type="SMART" id="SM00347">
    <property type="entry name" value="HTH_MARR"/>
    <property type="match status" value="1"/>
</dbReference>
<keyword evidence="3" id="KW-1185">Reference proteome</keyword>
<dbReference type="Gene3D" id="1.10.10.10">
    <property type="entry name" value="Winged helix-like DNA-binding domain superfamily/Winged helix DNA-binding domain"/>
    <property type="match status" value="1"/>
</dbReference>
<dbReference type="InterPro" id="IPR036388">
    <property type="entry name" value="WH-like_DNA-bd_sf"/>
</dbReference>
<dbReference type="OrthoDB" id="5511415at2"/>
<dbReference type="InterPro" id="IPR036390">
    <property type="entry name" value="WH_DNA-bd_sf"/>
</dbReference>
<name>A0A1M5J3G7_STRHI</name>
<dbReference type="GO" id="GO:0006950">
    <property type="term" value="P:response to stress"/>
    <property type="evidence" value="ECO:0007669"/>
    <property type="project" value="TreeGrafter"/>
</dbReference>
<dbReference type="EMBL" id="FQVN01000008">
    <property type="protein sequence ID" value="SHG35147.1"/>
    <property type="molecule type" value="Genomic_DNA"/>
</dbReference>
<dbReference type="PANTHER" id="PTHR33164">
    <property type="entry name" value="TRANSCRIPTIONAL REGULATOR, MARR FAMILY"/>
    <property type="match status" value="1"/>
</dbReference>
<dbReference type="AlphaFoldDB" id="A0A1M5J3G7"/>
<evidence type="ECO:0000259" key="1">
    <source>
        <dbReference type="PROSITE" id="PS50995"/>
    </source>
</evidence>
<dbReference type="Pfam" id="PF12802">
    <property type="entry name" value="MarR_2"/>
    <property type="match status" value="1"/>
</dbReference>
<dbReference type="InterPro" id="IPR000835">
    <property type="entry name" value="HTH_MarR-typ"/>
</dbReference>
<dbReference type="PANTHER" id="PTHR33164:SF43">
    <property type="entry name" value="HTH-TYPE TRANSCRIPTIONAL REPRESSOR YETL"/>
    <property type="match status" value="1"/>
</dbReference>
<evidence type="ECO:0000313" key="2">
    <source>
        <dbReference type="EMBL" id="SHG35147.1"/>
    </source>
</evidence>
<protein>
    <submittedName>
        <fullName evidence="2">DNA-binding transcriptional regulator, MarR family</fullName>
    </submittedName>
</protein>
<keyword evidence="2" id="KW-0238">DNA-binding</keyword>
<dbReference type="InterPro" id="IPR039422">
    <property type="entry name" value="MarR/SlyA-like"/>
</dbReference>
<reference evidence="2 3" key="1">
    <citation type="submission" date="2016-11" db="EMBL/GenBank/DDBJ databases">
        <authorList>
            <person name="Jaros S."/>
            <person name="Januszkiewicz K."/>
            <person name="Wedrychowicz H."/>
        </authorList>
    </citation>
    <scope>NUCLEOTIDE SEQUENCE [LARGE SCALE GENOMIC DNA]</scope>
    <source>
        <strain evidence="2 3">DSM 44523</strain>
    </source>
</reference>
<dbReference type="Proteomes" id="UP000184501">
    <property type="component" value="Unassembled WGS sequence"/>
</dbReference>
<organism evidence="2 3">
    <name type="scientific">Streptoalloteichus hindustanus</name>
    <dbReference type="NCBI Taxonomy" id="2017"/>
    <lineage>
        <taxon>Bacteria</taxon>
        <taxon>Bacillati</taxon>
        <taxon>Actinomycetota</taxon>
        <taxon>Actinomycetes</taxon>
        <taxon>Pseudonocardiales</taxon>
        <taxon>Pseudonocardiaceae</taxon>
        <taxon>Streptoalloteichus</taxon>
    </lineage>
</organism>